<dbReference type="RefSeq" id="WP_344503045.1">
    <property type="nucleotide sequence ID" value="NZ_BAAAQD010000006.1"/>
</dbReference>
<dbReference type="PROSITE" id="PS51935">
    <property type="entry name" value="NLPC_P60"/>
    <property type="match status" value="1"/>
</dbReference>
<evidence type="ECO:0000256" key="2">
    <source>
        <dbReference type="ARBA" id="ARBA00022670"/>
    </source>
</evidence>
<evidence type="ECO:0000256" key="6">
    <source>
        <dbReference type="SAM" id="SignalP"/>
    </source>
</evidence>
<feature type="chain" id="PRO_5046725849" description="NlpC/P60 domain-containing protein" evidence="6">
    <location>
        <begin position="25"/>
        <end position="271"/>
    </location>
</feature>
<name>A0ABN2AFQ1_9ACTN</name>
<dbReference type="InterPro" id="IPR000064">
    <property type="entry name" value="NLP_P60_dom"/>
</dbReference>
<evidence type="ECO:0000313" key="8">
    <source>
        <dbReference type="EMBL" id="GAA1517537.1"/>
    </source>
</evidence>
<dbReference type="PANTHER" id="PTHR47359">
    <property type="entry name" value="PEPTIDOGLYCAN DL-ENDOPEPTIDASE CWLO"/>
    <property type="match status" value="1"/>
</dbReference>
<keyword evidence="9" id="KW-1185">Reference proteome</keyword>
<dbReference type="PANTHER" id="PTHR47359:SF3">
    <property type="entry name" value="NLP_P60 DOMAIN-CONTAINING PROTEIN-RELATED"/>
    <property type="match status" value="1"/>
</dbReference>
<gene>
    <name evidence="8" type="ORF">GCM10009827_035660</name>
</gene>
<accession>A0ABN2AFQ1</accession>
<keyword evidence="4" id="KW-0788">Thiol protease</keyword>
<comment type="caution">
    <text evidence="8">The sequence shown here is derived from an EMBL/GenBank/DDBJ whole genome shotgun (WGS) entry which is preliminary data.</text>
</comment>
<feature type="compositionally biased region" description="Low complexity" evidence="5">
    <location>
        <begin position="146"/>
        <end position="157"/>
    </location>
</feature>
<feature type="signal peptide" evidence="6">
    <location>
        <begin position="1"/>
        <end position="24"/>
    </location>
</feature>
<dbReference type="Proteomes" id="UP001501470">
    <property type="component" value="Unassembled WGS sequence"/>
</dbReference>
<dbReference type="EMBL" id="BAAAQD010000006">
    <property type="protein sequence ID" value="GAA1517537.1"/>
    <property type="molecule type" value="Genomic_DNA"/>
</dbReference>
<dbReference type="Pfam" id="PF00877">
    <property type="entry name" value="NLPC_P60"/>
    <property type="match status" value="1"/>
</dbReference>
<evidence type="ECO:0000256" key="1">
    <source>
        <dbReference type="ARBA" id="ARBA00007074"/>
    </source>
</evidence>
<dbReference type="InterPro" id="IPR051794">
    <property type="entry name" value="PG_Endopeptidase_C40"/>
</dbReference>
<comment type="similarity">
    <text evidence="1">Belongs to the peptidase C40 family.</text>
</comment>
<keyword evidence="3" id="KW-0378">Hydrolase</keyword>
<evidence type="ECO:0000256" key="3">
    <source>
        <dbReference type="ARBA" id="ARBA00022801"/>
    </source>
</evidence>
<evidence type="ECO:0000313" key="9">
    <source>
        <dbReference type="Proteomes" id="UP001501470"/>
    </source>
</evidence>
<proteinExistence type="inferred from homology"/>
<evidence type="ECO:0000256" key="4">
    <source>
        <dbReference type="ARBA" id="ARBA00022807"/>
    </source>
</evidence>
<dbReference type="Gene3D" id="3.90.1720.10">
    <property type="entry name" value="endopeptidase domain like (from Nostoc punctiforme)"/>
    <property type="match status" value="1"/>
</dbReference>
<sequence>MRINLGTALCVVLCGVAGSAPAHGAPADTSPAARISTTMPPVGVRSVWYYEGGTTDARAELREVRAASRDAQRARLAQQAAAAQAAADAAAGSSATARAEAVTVAGAVTRQRPASRSRPAPRTRASTAPRTGPGRQRPPVTRRPPRATAASTWAPPSWAPAAGGGVVGFALAQVGKGYGFGSAGPDRFDCSGLVAAAFQRIGISLPHQTGGLARVGRPVGRGELRPGDLVFPASGHVGIYVGGGRMVHASTERGGVKLSPVYAFSFARRVA</sequence>
<dbReference type="SUPFAM" id="SSF54001">
    <property type="entry name" value="Cysteine proteinases"/>
    <property type="match status" value="1"/>
</dbReference>
<protein>
    <recommendedName>
        <fullName evidence="7">NlpC/P60 domain-containing protein</fullName>
    </recommendedName>
</protein>
<reference evidence="8 9" key="1">
    <citation type="journal article" date="2019" name="Int. J. Syst. Evol. Microbiol.">
        <title>The Global Catalogue of Microorganisms (GCM) 10K type strain sequencing project: providing services to taxonomists for standard genome sequencing and annotation.</title>
        <authorList>
            <consortium name="The Broad Institute Genomics Platform"/>
            <consortium name="The Broad Institute Genome Sequencing Center for Infectious Disease"/>
            <person name="Wu L."/>
            <person name="Ma J."/>
        </authorList>
    </citation>
    <scope>NUCLEOTIDE SEQUENCE [LARGE SCALE GENOMIC DNA]</scope>
    <source>
        <strain evidence="8 9">JCM 15933</strain>
    </source>
</reference>
<dbReference type="InterPro" id="IPR038765">
    <property type="entry name" value="Papain-like_cys_pep_sf"/>
</dbReference>
<evidence type="ECO:0000256" key="5">
    <source>
        <dbReference type="SAM" id="MobiDB-lite"/>
    </source>
</evidence>
<feature type="domain" description="NlpC/P60" evidence="7">
    <location>
        <begin position="160"/>
        <end position="271"/>
    </location>
</feature>
<feature type="compositionally biased region" description="Low complexity" evidence="5">
    <location>
        <begin position="122"/>
        <end position="139"/>
    </location>
</feature>
<feature type="region of interest" description="Disordered" evidence="5">
    <location>
        <begin position="104"/>
        <end position="157"/>
    </location>
</feature>
<organism evidence="8 9">
    <name type="scientific">Dactylosporangium maewongense</name>
    <dbReference type="NCBI Taxonomy" id="634393"/>
    <lineage>
        <taxon>Bacteria</taxon>
        <taxon>Bacillati</taxon>
        <taxon>Actinomycetota</taxon>
        <taxon>Actinomycetes</taxon>
        <taxon>Micromonosporales</taxon>
        <taxon>Micromonosporaceae</taxon>
        <taxon>Dactylosporangium</taxon>
    </lineage>
</organism>
<evidence type="ECO:0000259" key="7">
    <source>
        <dbReference type="PROSITE" id="PS51935"/>
    </source>
</evidence>
<keyword evidence="2" id="KW-0645">Protease</keyword>
<keyword evidence="6" id="KW-0732">Signal</keyword>